<gene>
    <name evidence="4" type="ORF">SJS82_14615</name>
</gene>
<dbReference type="InterPro" id="IPR008254">
    <property type="entry name" value="Flavodoxin/NO_synth"/>
</dbReference>
<evidence type="ECO:0000313" key="4">
    <source>
        <dbReference type="EMBL" id="MDX7923159.1"/>
    </source>
</evidence>
<dbReference type="Proteomes" id="UP001285835">
    <property type="component" value="Unassembled WGS sequence"/>
</dbReference>
<dbReference type="Pfam" id="PF12682">
    <property type="entry name" value="Flavodoxin_4"/>
    <property type="match status" value="1"/>
</dbReference>
<evidence type="ECO:0000256" key="2">
    <source>
        <dbReference type="ARBA" id="ARBA00022643"/>
    </source>
</evidence>
<comment type="caution">
    <text evidence="4">The sequence shown here is derived from an EMBL/GenBank/DDBJ whole genome shotgun (WGS) entry which is preliminary data.</text>
</comment>
<dbReference type="EMBL" id="JAWZXF010000016">
    <property type="protein sequence ID" value="MDX7923159.1"/>
    <property type="molecule type" value="Genomic_DNA"/>
</dbReference>
<evidence type="ECO:0000256" key="1">
    <source>
        <dbReference type="ARBA" id="ARBA00022630"/>
    </source>
</evidence>
<dbReference type="RefSeq" id="WP_319917499.1">
    <property type="nucleotide sequence ID" value="NZ_JAWZXF010000016.1"/>
</dbReference>
<dbReference type="AlphaFoldDB" id="A0AAP6GDG1"/>
<dbReference type="Gene3D" id="3.40.50.360">
    <property type="match status" value="1"/>
</dbReference>
<dbReference type="InterPro" id="IPR029039">
    <property type="entry name" value="Flavoprotein-like_sf"/>
</dbReference>
<dbReference type="PROSITE" id="PS50902">
    <property type="entry name" value="FLAVODOXIN_LIKE"/>
    <property type="match status" value="1"/>
</dbReference>
<dbReference type="GO" id="GO:0010181">
    <property type="term" value="F:FMN binding"/>
    <property type="evidence" value="ECO:0007669"/>
    <property type="project" value="InterPro"/>
</dbReference>
<protein>
    <submittedName>
        <fullName evidence="4">Flavodoxin</fullName>
    </submittedName>
</protein>
<name>A0AAP6GDG1_AERME</name>
<dbReference type="SUPFAM" id="SSF52218">
    <property type="entry name" value="Flavoproteins"/>
    <property type="match status" value="1"/>
</dbReference>
<feature type="domain" description="Flavodoxin-like" evidence="3">
    <location>
        <begin position="42"/>
        <end position="194"/>
    </location>
</feature>
<organism evidence="4 5">
    <name type="scientific">Aeromonas media</name>
    <dbReference type="NCBI Taxonomy" id="651"/>
    <lineage>
        <taxon>Bacteria</taxon>
        <taxon>Pseudomonadati</taxon>
        <taxon>Pseudomonadota</taxon>
        <taxon>Gammaproteobacteria</taxon>
        <taxon>Aeromonadales</taxon>
        <taxon>Aeromonadaceae</taxon>
        <taxon>Aeromonas</taxon>
    </lineage>
</organism>
<keyword evidence="1" id="KW-0285">Flavoprotein</keyword>
<proteinExistence type="predicted"/>
<dbReference type="PANTHER" id="PTHR39201:SF1">
    <property type="entry name" value="FLAVODOXIN-LIKE DOMAIN-CONTAINING PROTEIN"/>
    <property type="match status" value="1"/>
</dbReference>
<evidence type="ECO:0000313" key="5">
    <source>
        <dbReference type="Proteomes" id="UP001285835"/>
    </source>
</evidence>
<evidence type="ECO:0000259" key="3">
    <source>
        <dbReference type="PROSITE" id="PS50902"/>
    </source>
</evidence>
<sequence>MSDHHDPTRRKLLAALPGLTLVNLPLGQAIASAQARQPNGSILVAYFSRSGNTRVIAGVIQRTLQADLFEIAPASPYPADYFQTVAQAQRERDLGLTPALKQSATMAGYHTLYVGFPIWGMTVPPVVKSFLSGHDLAGKRLVPFITHGGYGIGDSEAVLARLASGARRDAPLIMECDQERRTTETVARWLEAGGT</sequence>
<dbReference type="PANTHER" id="PTHR39201">
    <property type="entry name" value="EXPORTED PROTEIN-RELATED"/>
    <property type="match status" value="1"/>
</dbReference>
<keyword evidence="2" id="KW-0288">FMN</keyword>
<accession>A0AAP6GDG1</accession>
<reference evidence="4" key="1">
    <citation type="submission" date="2023-11" db="EMBL/GenBank/DDBJ databases">
        <title>WGS of Aeromonas in Northern Israel.</title>
        <authorList>
            <person name="Hershko Y."/>
        </authorList>
    </citation>
    <scope>NUCLEOTIDE SEQUENCE</scope>
    <source>
        <strain evidence="4">02297</strain>
    </source>
</reference>